<organism evidence="1 2">
    <name type="scientific">Thraustotheca clavata</name>
    <dbReference type="NCBI Taxonomy" id="74557"/>
    <lineage>
        <taxon>Eukaryota</taxon>
        <taxon>Sar</taxon>
        <taxon>Stramenopiles</taxon>
        <taxon>Oomycota</taxon>
        <taxon>Saprolegniomycetes</taxon>
        <taxon>Saprolegniales</taxon>
        <taxon>Achlyaceae</taxon>
        <taxon>Thraustotheca</taxon>
    </lineage>
</organism>
<sequence>MQEDFFNLFAKLRDDHTTHQMPAFMGITAFYNLYPYEHFTQQYTMDAHTTLYNDSNNIDFDVDGWHITEIDGVPALDALRAFADNTIGPLKDDCTRFNLAVSGYKTGCGWFVFRPMSDFSVPKKQNITYTLQNPTTQAKKKVTYTWIGINTKRTIAFANSEQSKKDETIYQKMMENFILHELYKPVRHSQLTNVLSTVSASMIRFDPTFESFLEPTQFHSSKTRRQFMDAS</sequence>
<proteinExistence type="predicted"/>
<evidence type="ECO:0000313" key="2">
    <source>
        <dbReference type="Proteomes" id="UP000243217"/>
    </source>
</evidence>
<protein>
    <submittedName>
        <fullName evidence="1">Uncharacterized protein</fullName>
    </submittedName>
</protein>
<dbReference type="EMBL" id="JNBS01000496">
    <property type="protein sequence ID" value="OQS05156.1"/>
    <property type="molecule type" value="Genomic_DNA"/>
</dbReference>
<gene>
    <name evidence="1" type="ORF">THRCLA_02668</name>
</gene>
<dbReference type="OrthoDB" id="27214at2759"/>
<dbReference type="STRING" id="74557.A0A1W0A4D8"/>
<name>A0A1W0A4D8_9STRA</name>
<reference evidence="1 2" key="1">
    <citation type="journal article" date="2014" name="Genome Biol. Evol.">
        <title>The secreted proteins of Achlya hypogyna and Thraustotheca clavata identify the ancestral oomycete secretome and reveal gene acquisitions by horizontal gene transfer.</title>
        <authorList>
            <person name="Misner I."/>
            <person name="Blouin N."/>
            <person name="Leonard G."/>
            <person name="Richards T.A."/>
            <person name="Lane C.E."/>
        </authorList>
    </citation>
    <scope>NUCLEOTIDE SEQUENCE [LARGE SCALE GENOMIC DNA]</scope>
    <source>
        <strain evidence="1 2">ATCC 34112</strain>
    </source>
</reference>
<dbReference type="AlphaFoldDB" id="A0A1W0A4D8"/>
<comment type="caution">
    <text evidence="1">The sequence shown here is derived from an EMBL/GenBank/DDBJ whole genome shotgun (WGS) entry which is preliminary data.</text>
</comment>
<keyword evidence="2" id="KW-1185">Reference proteome</keyword>
<dbReference type="Proteomes" id="UP000243217">
    <property type="component" value="Unassembled WGS sequence"/>
</dbReference>
<evidence type="ECO:0000313" key="1">
    <source>
        <dbReference type="EMBL" id="OQS05156.1"/>
    </source>
</evidence>
<accession>A0A1W0A4D8</accession>